<dbReference type="InterPro" id="IPR012310">
    <property type="entry name" value="DNA_ligase_ATP-dep_cent"/>
</dbReference>
<dbReference type="InterPro" id="IPR012308">
    <property type="entry name" value="DNA_ligase_ATP-dep_N"/>
</dbReference>
<dbReference type="PROSITE" id="PS00697">
    <property type="entry name" value="DNA_LIGASE_A1"/>
    <property type="match status" value="1"/>
</dbReference>
<evidence type="ECO:0000313" key="9">
    <source>
        <dbReference type="Proteomes" id="UP000620104"/>
    </source>
</evidence>
<evidence type="ECO:0000256" key="1">
    <source>
        <dbReference type="ARBA" id="ARBA00007572"/>
    </source>
</evidence>
<keyword evidence="2" id="KW-0436">Ligase</keyword>
<dbReference type="Gene3D" id="3.30.470.30">
    <property type="entry name" value="DNA ligase/mRNA capping enzyme"/>
    <property type="match status" value="1"/>
</dbReference>
<dbReference type="GO" id="GO:0032807">
    <property type="term" value="C:DNA ligase IV complex"/>
    <property type="evidence" value="ECO:0007669"/>
    <property type="project" value="TreeGrafter"/>
</dbReference>
<dbReference type="GO" id="GO:0006297">
    <property type="term" value="P:nucleotide-excision repair, DNA gap filling"/>
    <property type="evidence" value="ECO:0007669"/>
    <property type="project" value="TreeGrafter"/>
</dbReference>
<dbReference type="GO" id="GO:0003910">
    <property type="term" value="F:DNA ligase (ATP) activity"/>
    <property type="evidence" value="ECO:0007669"/>
    <property type="project" value="InterPro"/>
</dbReference>
<name>A0A8H3YJG4_9TREE</name>
<reference evidence="8" key="1">
    <citation type="submission" date="2020-07" db="EMBL/GenBank/DDBJ databases">
        <title>Draft Genome Sequence of a Deep-Sea Yeast, Naganishia (Cryptococcus) liquefaciens strain N6.</title>
        <authorList>
            <person name="Han Y.W."/>
            <person name="Kajitani R."/>
            <person name="Morimoto H."/>
            <person name="Parhat M."/>
            <person name="Tsubouchi H."/>
            <person name="Bakenova O."/>
            <person name="Ogata M."/>
            <person name="Argunhan B."/>
            <person name="Aoki R."/>
            <person name="Kajiwara S."/>
            <person name="Itoh T."/>
            <person name="Iwasaki H."/>
        </authorList>
    </citation>
    <scope>NUCLEOTIDE SEQUENCE</scope>
    <source>
        <strain evidence="8">N6</strain>
    </source>
</reference>
<evidence type="ECO:0000256" key="4">
    <source>
        <dbReference type="ARBA" id="ARBA00022840"/>
    </source>
</evidence>
<dbReference type="PANTHER" id="PTHR45997:SF1">
    <property type="entry name" value="DNA LIGASE 4"/>
    <property type="match status" value="1"/>
</dbReference>
<dbReference type="SUPFAM" id="SSF56091">
    <property type="entry name" value="DNA ligase/mRNA capping enzyme, catalytic domain"/>
    <property type="match status" value="1"/>
</dbReference>
<evidence type="ECO:0000256" key="5">
    <source>
        <dbReference type="ARBA" id="ARBA00023242"/>
    </source>
</evidence>
<comment type="similarity">
    <text evidence="1">Belongs to the ATP-dependent DNA ligase family.</text>
</comment>
<protein>
    <recommendedName>
        <fullName evidence="7">ATP-dependent DNA ligase family profile domain-containing protein</fullName>
    </recommendedName>
</protein>
<evidence type="ECO:0000259" key="7">
    <source>
        <dbReference type="PROSITE" id="PS50160"/>
    </source>
</evidence>
<dbReference type="GO" id="GO:0005524">
    <property type="term" value="F:ATP binding"/>
    <property type="evidence" value="ECO:0007669"/>
    <property type="project" value="UniProtKB-KW"/>
</dbReference>
<dbReference type="EMBL" id="BLZA01000057">
    <property type="protein sequence ID" value="GHJ90147.1"/>
    <property type="molecule type" value="Genomic_DNA"/>
</dbReference>
<evidence type="ECO:0000256" key="6">
    <source>
        <dbReference type="SAM" id="MobiDB-lite"/>
    </source>
</evidence>
<accession>A0A8H3YJG4</accession>
<organism evidence="8 9">
    <name type="scientific">Naganishia liquefaciens</name>
    <dbReference type="NCBI Taxonomy" id="104408"/>
    <lineage>
        <taxon>Eukaryota</taxon>
        <taxon>Fungi</taxon>
        <taxon>Dikarya</taxon>
        <taxon>Basidiomycota</taxon>
        <taxon>Agaricomycotina</taxon>
        <taxon>Tremellomycetes</taxon>
        <taxon>Filobasidiales</taxon>
        <taxon>Filobasidiaceae</taxon>
        <taxon>Naganishia</taxon>
    </lineage>
</organism>
<dbReference type="GO" id="GO:0003677">
    <property type="term" value="F:DNA binding"/>
    <property type="evidence" value="ECO:0007669"/>
    <property type="project" value="InterPro"/>
</dbReference>
<feature type="region of interest" description="Disordered" evidence="6">
    <location>
        <begin position="800"/>
        <end position="820"/>
    </location>
</feature>
<dbReference type="OrthoDB" id="7482721at2759"/>
<evidence type="ECO:0000256" key="2">
    <source>
        <dbReference type="ARBA" id="ARBA00022598"/>
    </source>
</evidence>
<feature type="region of interest" description="Disordered" evidence="6">
    <location>
        <begin position="738"/>
        <end position="765"/>
    </location>
</feature>
<dbReference type="Proteomes" id="UP000620104">
    <property type="component" value="Unassembled WGS sequence"/>
</dbReference>
<dbReference type="InterPro" id="IPR036599">
    <property type="entry name" value="DNA_ligase_N_sf"/>
</dbReference>
<keyword evidence="5" id="KW-0539">Nucleus</keyword>
<dbReference type="GO" id="GO:0006310">
    <property type="term" value="P:DNA recombination"/>
    <property type="evidence" value="ECO:0007669"/>
    <property type="project" value="InterPro"/>
</dbReference>
<feature type="domain" description="ATP-dependent DNA ligase family profile" evidence="7">
    <location>
        <begin position="422"/>
        <end position="547"/>
    </location>
</feature>
<dbReference type="InterPro" id="IPR029710">
    <property type="entry name" value="LIG4"/>
</dbReference>
<evidence type="ECO:0000313" key="8">
    <source>
        <dbReference type="EMBL" id="GHJ90147.1"/>
    </source>
</evidence>
<dbReference type="Gene3D" id="1.10.3260.10">
    <property type="entry name" value="DNA ligase, ATP-dependent, N-terminal domain"/>
    <property type="match status" value="1"/>
</dbReference>
<dbReference type="PANTHER" id="PTHR45997">
    <property type="entry name" value="DNA LIGASE 4"/>
    <property type="match status" value="1"/>
</dbReference>
<proteinExistence type="inferred from homology"/>
<gene>
    <name evidence="8" type="ORF">NliqN6_6549</name>
</gene>
<dbReference type="Pfam" id="PF01068">
    <property type="entry name" value="DNA_ligase_A_M"/>
    <property type="match status" value="1"/>
</dbReference>
<dbReference type="AlphaFoldDB" id="A0A8H3YJG4"/>
<dbReference type="GO" id="GO:0006303">
    <property type="term" value="P:double-strand break repair via nonhomologous end joining"/>
    <property type="evidence" value="ECO:0007669"/>
    <property type="project" value="TreeGrafter"/>
</dbReference>
<comment type="caution">
    <text evidence="8">The sequence shown here is derived from an EMBL/GenBank/DDBJ whole genome shotgun (WGS) entry which is preliminary data.</text>
</comment>
<dbReference type="Gene3D" id="2.40.50.140">
    <property type="entry name" value="Nucleic acid-binding proteins"/>
    <property type="match status" value="1"/>
</dbReference>
<keyword evidence="3" id="KW-0547">Nucleotide-binding</keyword>
<keyword evidence="4" id="KW-0067">ATP-binding</keyword>
<dbReference type="InterPro" id="IPR016059">
    <property type="entry name" value="DNA_ligase_ATP-dep_CS"/>
</dbReference>
<sequence>MHPLSFERFSTFVQALGQLHSNADPSEIFNKYINGFPDPLPRNTGAALFRLLFPYFTVRRRYHLKENSLAEGIAKAMTLSDVHLEALRKWDDDGKVGQRACLGDEVKHVAEQRNLCRGSTSGSRLSILDIDLLLDELACHSTYSNLGADRPENPRTRFQILRILYTTSGLSPLSLSCITQIILQDLRPITCPLPQGAYHPALACHISATTKPPPVLDVFRAMNLWDWEMRELYRACGDLDVVCRVVEALGGGAGRRPRGIRAVAEPVIGVQVEIPKCEKGRSIESALKMIAGKEGRNTRTIWAETKYDGERMQIHVWLQNGKPVIKIYSKSKRDSTEDRKDTHDIILGSLGLPLVSQKHIPAHHKLLSNRLQATPHQQGTITSVILEAEMLPYNELDREGGRGPGIEEFWHLTSLGARGGSHRDASRHFFLSYFDILHINGDTLLTESYEARRVRLESVVREIPGFCQLAERTRIDVAQGVRRAMAQLSAAFDRSNFRIEEGLVLKAAESRYNDPQLRWVKLKRDFIPGVGDCVDLAILAVGWDKDRARELRVGPSVVTTLYAGVLTNRAQIHQGKEEPHFEILFRISYGMSKDQLGDFNSALGRPPFLTRKYNSHDCQGLSYRFTLRAGMIAPTAMLTNPINCEVMGAGFQKIPLSEHYELRWPRVEKLHRPEERSWENALDADRYRATCLKALGYLESKPETRRSPEGGSIAGIFRTFSEGGIDVLDLSLGTFPSKKSTIKKESPSPAQHSPPPRTPLPRRSRSMIEGLYPRTSMSRAARLQQKPMFPLLHRINAVEAGSHSPPSERVLSSGPTARPRTPVWRVKRRKRPPRTTSGAYAVLTDTLRTNTSASPTTLRTPSADPLLSRKRKALDRPHIHVVKSIRQLVEAPNRKSTRLILVDGHDAEGVARVRAEVIRRQSERAERVPIRLVNASRLVSAANLSAATVDGFTVRML</sequence>
<keyword evidence="9" id="KW-1185">Reference proteome</keyword>
<evidence type="ECO:0000256" key="3">
    <source>
        <dbReference type="ARBA" id="ARBA00022741"/>
    </source>
</evidence>
<dbReference type="PROSITE" id="PS50160">
    <property type="entry name" value="DNA_LIGASE_A3"/>
    <property type="match status" value="1"/>
</dbReference>
<dbReference type="Pfam" id="PF04675">
    <property type="entry name" value="DNA_ligase_A_N"/>
    <property type="match status" value="1"/>
</dbReference>
<dbReference type="InterPro" id="IPR012340">
    <property type="entry name" value="NA-bd_OB-fold"/>
</dbReference>